<proteinExistence type="predicted"/>
<dbReference type="EMBL" id="LAZR01014134">
    <property type="protein sequence ID" value="KKM18832.1"/>
    <property type="molecule type" value="Genomic_DNA"/>
</dbReference>
<reference evidence="1" key="1">
    <citation type="journal article" date="2015" name="Nature">
        <title>Complex archaea that bridge the gap between prokaryotes and eukaryotes.</title>
        <authorList>
            <person name="Spang A."/>
            <person name="Saw J.H."/>
            <person name="Jorgensen S.L."/>
            <person name="Zaremba-Niedzwiedzka K."/>
            <person name="Martijn J."/>
            <person name="Lind A.E."/>
            <person name="van Eijk R."/>
            <person name="Schleper C."/>
            <person name="Guy L."/>
            <person name="Ettema T.J."/>
        </authorList>
    </citation>
    <scope>NUCLEOTIDE SEQUENCE</scope>
</reference>
<gene>
    <name evidence="1" type="ORF">LCGC14_1661690</name>
</gene>
<dbReference type="AlphaFoldDB" id="A0A0F9HUI8"/>
<organism evidence="1">
    <name type="scientific">marine sediment metagenome</name>
    <dbReference type="NCBI Taxonomy" id="412755"/>
    <lineage>
        <taxon>unclassified sequences</taxon>
        <taxon>metagenomes</taxon>
        <taxon>ecological metagenomes</taxon>
    </lineage>
</organism>
<protein>
    <submittedName>
        <fullName evidence="1">Uncharacterized protein</fullName>
    </submittedName>
</protein>
<evidence type="ECO:0000313" key="1">
    <source>
        <dbReference type="EMBL" id="KKM18832.1"/>
    </source>
</evidence>
<feature type="non-terminal residue" evidence="1">
    <location>
        <position position="1"/>
    </location>
</feature>
<sequence length="29" mass="3252">EIESVIVEYDKDGKVSFNLGPCKDLIIVK</sequence>
<comment type="caution">
    <text evidence="1">The sequence shown here is derived from an EMBL/GenBank/DDBJ whole genome shotgun (WGS) entry which is preliminary data.</text>
</comment>
<accession>A0A0F9HUI8</accession>
<name>A0A0F9HUI8_9ZZZZ</name>